<sequence>MMESKNLIPYFPLDNVQHPNVPRNSRRAMTHYPSGRIGRPICQKCHYGDITVCQYRILTRIFHKSSIPGGHFHVGCHTIS</sequence>
<evidence type="ECO:0000313" key="2">
    <source>
        <dbReference type="EMBL" id="VFJ65656.1"/>
    </source>
</evidence>
<evidence type="ECO:0000313" key="1">
    <source>
        <dbReference type="EMBL" id="VFJ55118.1"/>
    </source>
</evidence>
<dbReference type="EMBL" id="CAADEX010000050">
    <property type="protein sequence ID" value="VFJ55118.1"/>
    <property type="molecule type" value="Genomic_DNA"/>
</dbReference>
<gene>
    <name evidence="1" type="ORF">BECKDK2373B_GA0170837_105018</name>
    <name evidence="2" type="ORF">BECKDK2373C_GA0170839_11346</name>
</gene>
<reference evidence="2" key="1">
    <citation type="submission" date="2019-02" db="EMBL/GenBank/DDBJ databases">
        <authorList>
            <person name="Gruber-Vodicka R. H."/>
            <person name="Seah K. B. B."/>
        </authorList>
    </citation>
    <scope>NUCLEOTIDE SEQUENCE</scope>
    <source>
        <strain evidence="2">BECK_DK161</strain>
        <strain evidence="1">BECK_DK47</strain>
    </source>
</reference>
<name>A0A450TEW6_9GAMM</name>
<dbReference type="AlphaFoldDB" id="A0A450TEW6"/>
<proteinExistence type="predicted"/>
<accession>A0A450TEW6</accession>
<organism evidence="2">
    <name type="scientific">Candidatus Kentrum sp. DK</name>
    <dbReference type="NCBI Taxonomy" id="2126562"/>
    <lineage>
        <taxon>Bacteria</taxon>
        <taxon>Pseudomonadati</taxon>
        <taxon>Pseudomonadota</taxon>
        <taxon>Gammaproteobacteria</taxon>
        <taxon>Candidatus Kentrum</taxon>
    </lineage>
</organism>
<dbReference type="EMBL" id="CAADEY010000134">
    <property type="protein sequence ID" value="VFJ65656.1"/>
    <property type="molecule type" value="Genomic_DNA"/>
</dbReference>
<protein>
    <submittedName>
        <fullName evidence="2">Uncharacterized protein</fullName>
    </submittedName>
</protein>